<accession>A0AAV0I4Q4</accession>
<gene>
    <name evidence="1" type="ORF">LITE_LOCUS7355</name>
</gene>
<name>A0AAV0I4Q4_9ROSI</name>
<reference evidence="1" key="1">
    <citation type="submission" date="2022-08" db="EMBL/GenBank/DDBJ databases">
        <authorList>
            <person name="Gutierrez-Valencia J."/>
        </authorList>
    </citation>
    <scope>NUCLEOTIDE SEQUENCE</scope>
</reference>
<evidence type="ECO:0000313" key="1">
    <source>
        <dbReference type="EMBL" id="CAI0391987.1"/>
    </source>
</evidence>
<dbReference type="Proteomes" id="UP001154282">
    <property type="component" value="Unassembled WGS sequence"/>
</dbReference>
<dbReference type="AlphaFoldDB" id="A0AAV0I4Q4"/>
<dbReference type="EMBL" id="CAMGYJ010000003">
    <property type="protein sequence ID" value="CAI0391987.1"/>
    <property type="molecule type" value="Genomic_DNA"/>
</dbReference>
<evidence type="ECO:0000313" key="2">
    <source>
        <dbReference type="Proteomes" id="UP001154282"/>
    </source>
</evidence>
<protein>
    <submittedName>
        <fullName evidence="1">Uncharacterized protein</fullName>
    </submittedName>
</protein>
<comment type="caution">
    <text evidence="1">The sequence shown here is derived from an EMBL/GenBank/DDBJ whole genome shotgun (WGS) entry which is preliminary data.</text>
</comment>
<organism evidence="1 2">
    <name type="scientific">Linum tenue</name>
    <dbReference type="NCBI Taxonomy" id="586396"/>
    <lineage>
        <taxon>Eukaryota</taxon>
        <taxon>Viridiplantae</taxon>
        <taxon>Streptophyta</taxon>
        <taxon>Embryophyta</taxon>
        <taxon>Tracheophyta</taxon>
        <taxon>Spermatophyta</taxon>
        <taxon>Magnoliopsida</taxon>
        <taxon>eudicotyledons</taxon>
        <taxon>Gunneridae</taxon>
        <taxon>Pentapetalae</taxon>
        <taxon>rosids</taxon>
        <taxon>fabids</taxon>
        <taxon>Malpighiales</taxon>
        <taxon>Linaceae</taxon>
        <taxon>Linum</taxon>
    </lineage>
</organism>
<proteinExistence type="predicted"/>
<keyword evidence="2" id="KW-1185">Reference proteome</keyword>
<sequence length="82" mass="8577">MGTTKAITRRPPTTRVNCPRFSSVSSLVLKLDSLLLSFTVGPPGSGSPSMAATNLLALLKSASLYFSSVAKTATTIDPRASY</sequence>